<dbReference type="Pfam" id="PF05532">
    <property type="entry name" value="CsbD"/>
    <property type="match status" value="1"/>
</dbReference>
<evidence type="ECO:0000313" key="4">
    <source>
        <dbReference type="Proteomes" id="UP000001557"/>
    </source>
</evidence>
<dbReference type="AlphaFoldDB" id="A3D4H3"/>
<feature type="domain" description="CsbD-like" evidence="2">
    <location>
        <begin position="54"/>
        <end position="104"/>
    </location>
</feature>
<keyword evidence="4" id="KW-1185">Reference proteome</keyword>
<dbReference type="InterPro" id="IPR036629">
    <property type="entry name" value="YjbJ_sf"/>
</dbReference>
<protein>
    <submittedName>
        <fullName evidence="3">CsbD family protein</fullName>
    </submittedName>
</protein>
<organism evidence="3 4">
    <name type="scientific">Shewanella baltica (strain OS155 / ATCC BAA-1091)</name>
    <dbReference type="NCBI Taxonomy" id="325240"/>
    <lineage>
        <taxon>Bacteria</taxon>
        <taxon>Pseudomonadati</taxon>
        <taxon>Pseudomonadota</taxon>
        <taxon>Gammaproteobacteria</taxon>
        <taxon>Alteromonadales</taxon>
        <taxon>Shewanellaceae</taxon>
        <taxon>Shewanella</taxon>
    </lineage>
</organism>
<accession>A3D4H3</accession>
<comment type="similarity">
    <text evidence="1">Belongs to the UPF0337 (CsbD) family.</text>
</comment>
<evidence type="ECO:0000259" key="2">
    <source>
        <dbReference type="Pfam" id="PF05532"/>
    </source>
</evidence>
<reference evidence="3 4" key="1">
    <citation type="submission" date="2007-02" db="EMBL/GenBank/DDBJ databases">
        <title>Complete sequence of chromosome of Shewanella baltica OS155.</title>
        <authorList>
            <consortium name="US DOE Joint Genome Institute"/>
            <person name="Copeland A."/>
            <person name="Lucas S."/>
            <person name="Lapidus A."/>
            <person name="Barry K."/>
            <person name="Detter J.C."/>
            <person name="Glavina del Rio T."/>
            <person name="Hammon N."/>
            <person name="Israni S."/>
            <person name="Dalin E."/>
            <person name="Tice H."/>
            <person name="Pitluck S."/>
            <person name="Sims D.R."/>
            <person name="Brettin T."/>
            <person name="Bruce D."/>
            <person name="Han C."/>
            <person name="Tapia R."/>
            <person name="Brainard J."/>
            <person name="Schmutz J."/>
            <person name="Larimer F."/>
            <person name="Land M."/>
            <person name="Hauser L."/>
            <person name="Kyrpides N."/>
            <person name="Mikhailova N."/>
            <person name="Brettar I."/>
            <person name="Klappenbach J."/>
            <person name="Konstantinidis K."/>
            <person name="Rodrigues J."/>
            <person name="Tiedje J."/>
            <person name="Richardson P."/>
        </authorList>
    </citation>
    <scope>NUCLEOTIDE SEQUENCE [LARGE SCALE GENOMIC DNA]</scope>
    <source>
        <strain evidence="4">OS155 / ATCC BAA-1091</strain>
    </source>
</reference>
<name>A3D4H3_SHEB5</name>
<sequence length="109" mass="12633">MIFRLTFNLVLLMYLRIKIFTINQSWLRADYEHLLFKHYINNFKRKLTMNKDLIEGSIKDAAGKAQQKIGEIVGNPKQQVKGVQKQIKGKTQKTMGNVKEAAKDVDKHS</sequence>
<evidence type="ECO:0000313" key="3">
    <source>
        <dbReference type="EMBL" id="ABN61636.1"/>
    </source>
</evidence>
<evidence type="ECO:0000256" key="1">
    <source>
        <dbReference type="ARBA" id="ARBA00009129"/>
    </source>
</evidence>
<proteinExistence type="inferred from homology"/>
<dbReference type="KEGG" id="sbl:Sbal_2139"/>
<dbReference type="EMBL" id="CP000563">
    <property type="protein sequence ID" value="ABN61636.1"/>
    <property type="molecule type" value="Genomic_DNA"/>
</dbReference>
<dbReference type="HOGENOM" id="CLU_2182146_0_0_6"/>
<dbReference type="STRING" id="325240.Sbal_2139"/>
<dbReference type="Proteomes" id="UP000001557">
    <property type="component" value="Chromosome"/>
</dbReference>
<dbReference type="SUPFAM" id="SSF69047">
    <property type="entry name" value="Hypothetical protein YjbJ"/>
    <property type="match status" value="1"/>
</dbReference>
<dbReference type="Gene3D" id="1.10.1470.10">
    <property type="entry name" value="YjbJ"/>
    <property type="match status" value="1"/>
</dbReference>
<dbReference type="InterPro" id="IPR008462">
    <property type="entry name" value="CsbD"/>
</dbReference>
<gene>
    <name evidence="3" type="ordered locus">Sbal_2139</name>
</gene>